<feature type="non-terminal residue" evidence="1">
    <location>
        <position position="178"/>
    </location>
</feature>
<gene>
    <name evidence="1" type="ORF">Q5Y73_24645</name>
</gene>
<keyword evidence="2" id="KW-1185">Reference proteome</keyword>
<reference evidence="1 2" key="1">
    <citation type="submission" date="2023-08" db="EMBL/GenBank/DDBJ databases">
        <authorList>
            <person name="Park J.-S."/>
        </authorList>
    </citation>
    <scope>NUCLEOTIDE SEQUENCE [LARGE SCALE GENOMIC DNA]</scope>
    <source>
        <strain evidence="1 2">2205SS18-9</strain>
    </source>
</reference>
<proteinExistence type="predicted"/>
<dbReference type="EMBL" id="JAVAMP010000058">
    <property type="protein sequence ID" value="MDP5277274.1"/>
    <property type="molecule type" value="Genomic_DNA"/>
</dbReference>
<accession>A0ABT9J8N3</accession>
<evidence type="ECO:0000313" key="1">
    <source>
        <dbReference type="EMBL" id="MDP5277274.1"/>
    </source>
</evidence>
<evidence type="ECO:0000313" key="2">
    <source>
        <dbReference type="Proteomes" id="UP001231941"/>
    </source>
</evidence>
<dbReference type="Proteomes" id="UP001231941">
    <property type="component" value="Unassembled WGS sequence"/>
</dbReference>
<comment type="caution">
    <text evidence="1">The sequence shown here is derived from an EMBL/GenBank/DDBJ whole genome shotgun (WGS) entry which is preliminary data.</text>
</comment>
<name>A0ABT9J8N3_9BACL</name>
<dbReference type="Pfam" id="PF17963">
    <property type="entry name" value="Big_9"/>
    <property type="match status" value="2"/>
</dbReference>
<feature type="non-terminal residue" evidence="1">
    <location>
        <position position="1"/>
    </location>
</feature>
<dbReference type="Gene3D" id="2.60.40.3440">
    <property type="match status" value="1"/>
</dbReference>
<dbReference type="Gene3D" id="2.60.40.2810">
    <property type="match status" value="1"/>
</dbReference>
<organism evidence="1 2">
    <name type="scientific">Chengkuizengella axinellae</name>
    <dbReference type="NCBI Taxonomy" id="3064388"/>
    <lineage>
        <taxon>Bacteria</taxon>
        <taxon>Bacillati</taxon>
        <taxon>Bacillota</taxon>
        <taxon>Bacilli</taxon>
        <taxon>Bacillales</taxon>
        <taxon>Paenibacillaceae</taxon>
        <taxon>Chengkuizengella</taxon>
    </lineage>
</organism>
<sequence>VTITVNPVNTKPAADNQAVITNEGESIEIILTGSDDETESSDLIFNVDEASVQNGTMTIEGSKVTYTPADGYNGQDSFTFTVTDTGDGSAEAQTSETATVTITVNPVNTKPSADSQAVETNEGESVEITLTGNDEETDSSVLIFNVDEDSVQNGTITVEGSKVIYTPNDGYNGEDSFT</sequence>
<protein>
    <submittedName>
        <fullName evidence="1">Ig-like domain-containing protein</fullName>
    </submittedName>
</protein>
<dbReference type="RefSeq" id="WP_305994572.1">
    <property type="nucleotide sequence ID" value="NZ_JAVAMP010000058.1"/>
</dbReference>